<keyword evidence="5" id="KW-1185">Reference proteome</keyword>
<feature type="domain" description="DUF1731" evidence="3">
    <location>
        <begin position="248"/>
        <end position="293"/>
    </location>
</feature>
<dbReference type="PANTHER" id="PTHR11092:SF0">
    <property type="entry name" value="EPIMERASE FAMILY PROTEIN SDR39U1"/>
    <property type="match status" value="1"/>
</dbReference>
<dbReference type="SUPFAM" id="SSF51735">
    <property type="entry name" value="NAD(P)-binding Rossmann-fold domains"/>
    <property type="match status" value="1"/>
</dbReference>
<dbReference type="InterPro" id="IPR013549">
    <property type="entry name" value="DUF1731"/>
</dbReference>
<evidence type="ECO:0000259" key="3">
    <source>
        <dbReference type="Pfam" id="PF08338"/>
    </source>
</evidence>
<feature type="domain" description="NAD-dependent epimerase/dehydratase" evidence="2">
    <location>
        <begin position="6"/>
        <end position="129"/>
    </location>
</feature>
<reference evidence="4 5" key="1">
    <citation type="submission" date="2016-10" db="EMBL/GenBank/DDBJ databases">
        <authorList>
            <person name="Varghese N."/>
            <person name="Submissions S."/>
        </authorList>
    </citation>
    <scope>NUCLEOTIDE SEQUENCE [LARGE SCALE GENOMIC DNA]</scope>
    <source>
        <strain evidence="4 5">DSM 9169</strain>
    </source>
</reference>
<evidence type="ECO:0008006" key="6">
    <source>
        <dbReference type="Google" id="ProtNLM"/>
    </source>
</evidence>
<protein>
    <recommendedName>
        <fullName evidence="6">TIGR01777 family protein</fullName>
    </recommendedName>
</protein>
<dbReference type="PANTHER" id="PTHR11092">
    <property type="entry name" value="SUGAR NUCLEOTIDE EPIMERASE RELATED"/>
    <property type="match status" value="1"/>
</dbReference>
<evidence type="ECO:0000313" key="5">
    <source>
        <dbReference type="Proteomes" id="UP000198976"/>
    </source>
</evidence>
<organism evidence="4 5">
    <name type="scientific">Schaalia radingae</name>
    <dbReference type="NCBI Taxonomy" id="131110"/>
    <lineage>
        <taxon>Bacteria</taxon>
        <taxon>Bacillati</taxon>
        <taxon>Actinomycetota</taxon>
        <taxon>Actinomycetes</taxon>
        <taxon>Actinomycetales</taxon>
        <taxon>Actinomycetaceae</taxon>
        <taxon>Schaalia</taxon>
    </lineage>
</organism>
<dbReference type="Pfam" id="PF08338">
    <property type="entry name" value="DUF1731"/>
    <property type="match status" value="1"/>
</dbReference>
<proteinExistence type="inferred from homology"/>
<dbReference type="InterPro" id="IPR001509">
    <property type="entry name" value="Epimerase_deHydtase"/>
</dbReference>
<comment type="similarity">
    <text evidence="1">Belongs to the NAD(P)-dependent epimerase/dehydratase family. SDR39U1 subfamily.</text>
</comment>
<evidence type="ECO:0000256" key="1">
    <source>
        <dbReference type="ARBA" id="ARBA00009353"/>
    </source>
</evidence>
<sequence>MVQETVVVAGASGLIGRTLSRSLHEDGYRVIALVRRPARTANEVQWAPGSAPLDPRVLEGARAVVTLNGASIASFPWTKRYRETLLHSRVDPTRTVAQALAQIGQGAPQFVAGSAVGIYGDRPGEELDEGSSSGDTYLASICRAWEDEARQSEDVTTVARCRTSSIIHREALLKPLIPLTKLCVSGPLGDGQQHIPWISLIDEVRALRCVIDQRLGGPINLTAPEMATMNDIGSELADRLSRPFWLPVPKWALRMSLTRDAADSLLMADQRVHARVLEEAGFTFVHPTVSRAMSFAL</sequence>
<name>A0ABY0VBK2_9ACTO</name>
<dbReference type="RefSeq" id="WP_092648892.1">
    <property type="nucleotide sequence ID" value="NZ_LT629792.1"/>
</dbReference>
<dbReference type="EMBL" id="LT629792">
    <property type="protein sequence ID" value="SDU05810.1"/>
    <property type="molecule type" value="Genomic_DNA"/>
</dbReference>
<dbReference type="Proteomes" id="UP000198976">
    <property type="component" value="Chromosome I"/>
</dbReference>
<accession>A0ABY0VBK2</accession>
<dbReference type="Gene3D" id="3.40.50.720">
    <property type="entry name" value="NAD(P)-binding Rossmann-like Domain"/>
    <property type="match status" value="1"/>
</dbReference>
<dbReference type="Pfam" id="PF01370">
    <property type="entry name" value="Epimerase"/>
    <property type="match status" value="1"/>
</dbReference>
<dbReference type="InterPro" id="IPR010099">
    <property type="entry name" value="SDR39U1"/>
</dbReference>
<dbReference type="InterPro" id="IPR036291">
    <property type="entry name" value="NAD(P)-bd_dom_sf"/>
</dbReference>
<evidence type="ECO:0000259" key="2">
    <source>
        <dbReference type="Pfam" id="PF01370"/>
    </source>
</evidence>
<evidence type="ECO:0000313" key="4">
    <source>
        <dbReference type="EMBL" id="SDU05810.1"/>
    </source>
</evidence>
<dbReference type="NCBIfam" id="TIGR01777">
    <property type="entry name" value="yfcH"/>
    <property type="match status" value="1"/>
</dbReference>
<gene>
    <name evidence="4" type="ORF">SAMN04489714_1906</name>
</gene>